<evidence type="ECO:0000256" key="5">
    <source>
        <dbReference type="ARBA" id="ARBA00023136"/>
    </source>
</evidence>
<name>A0A9R1CVF7_9EURY</name>
<dbReference type="EMBL" id="JAHLKM010000032">
    <property type="protein sequence ID" value="MCQ4334667.1"/>
    <property type="molecule type" value="Genomic_DNA"/>
</dbReference>
<feature type="transmembrane region" description="Helical" evidence="6">
    <location>
        <begin position="282"/>
        <end position="300"/>
    </location>
</feature>
<evidence type="ECO:0000256" key="6">
    <source>
        <dbReference type="SAM" id="Phobius"/>
    </source>
</evidence>
<dbReference type="InterPro" id="IPR020846">
    <property type="entry name" value="MFS_dom"/>
</dbReference>
<dbReference type="Gene3D" id="1.20.1250.20">
    <property type="entry name" value="MFS general substrate transporter like domains"/>
    <property type="match status" value="2"/>
</dbReference>
<dbReference type="GO" id="GO:0022857">
    <property type="term" value="F:transmembrane transporter activity"/>
    <property type="evidence" value="ECO:0007669"/>
    <property type="project" value="InterPro"/>
</dbReference>
<keyword evidence="2" id="KW-1003">Cell membrane</keyword>
<dbReference type="Pfam" id="PF07690">
    <property type="entry name" value="MFS_1"/>
    <property type="match status" value="1"/>
</dbReference>
<comment type="subcellular location">
    <subcellularLocation>
        <location evidence="1">Cell membrane</location>
        <topology evidence="1">Multi-pass membrane protein</topology>
    </subcellularLocation>
</comment>
<dbReference type="InterPro" id="IPR036259">
    <property type="entry name" value="MFS_trans_sf"/>
</dbReference>
<dbReference type="RefSeq" id="WP_256030739.1">
    <property type="nucleotide sequence ID" value="NZ_JAHLKM010000032.1"/>
</dbReference>
<reference evidence="8" key="1">
    <citation type="journal article" date="2023" name="Front. Microbiol.">
        <title>Genomic-based phylogenetic and metabolic analyses of the genus Natronomonas, and description of Natronomonas aquatica sp. nov.</title>
        <authorList>
            <person name="Garcia-Roldan A."/>
            <person name="Duran-Viseras A."/>
            <person name="de la Haba R.R."/>
            <person name="Corral P."/>
            <person name="Sanchez-Porro C."/>
            <person name="Ventosa A."/>
        </authorList>
    </citation>
    <scope>NUCLEOTIDE SEQUENCE</scope>
    <source>
        <strain evidence="8">F2-12</strain>
    </source>
</reference>
<evidence type="ECO:0000256" key="4">
    <source>
        <dbReference type="ARBA" id="ARBA00022989"/>
    </source>
</evidence>
<dbReference type="Proteomes" id="UP001139494">
    <property type="component" value="Unassembled WGS sequence"/>
</dbReference>
<dbReference type="AlphaFoldDB" id="A0A9R1CVF7"/>
<feature type="transmembrane region" description="Helical" evidence="6">
    <location>
        <begin position="335"/>
        <end position="355"/>
    </location>
</feature>
<gene>
    <name evidence="8" type="ORF">KM295_14510</name>
</gene>
<keyword evidence="4 6" id="KW-1133">Transmembrane helix</keyword>
<feature type="transmembrane region" description="Helical" evidence="6">
    <location>
        <begin position="306"/>
        <end position="328"/>
    </location>
</feature>
<evidence type="ECO:0000256" key="2">
    <source>
        <dbReference type="ARBA" id="ARBA00022475"/>
    </source>
</evidence>
<feature type="transmembrane region" description="Helical" evidence="6">
    <location>
        <begin position="47"/>
        <end position="68"/>
    </location>
</feature>
<keyword evidence="9" id="KW-1185">Reference proteome</keyword>
<sequence length="393" mass="40907">MVEHRRGWALTLTLWLAFNFVVAYEIAPASLLPLVREGLGVGATDASWLVSVLLLGMAAFSIPAGILLDRIDNRRAIFLSTGAVLLSTVWAWRAATAGAYDRLVVARFLGGAAIVTLWTAGVNVVDGAFDRENQGTAIAVFATSIPGGFVISHLTAPLLATRVGWAGTFPVYGLLGVLAIGGFAVASRGVSIAVDIETPSRREFAAVLRNPQVWAVSGMAFAAFSLNFIFNSWLPTYVAENFSLPLGIGGAIAAFFPAIGVVGRLSGGVVSDRLFGTRRRPIVLGSFVVLAPASVAVPFIDLVGVLLVALIVTGFVTQVGLVLLLPYVRELVANNVAATAFAVLNTVGFLGAFSAPVISGRLIEGAGFFAAFGYAGLLAVIGSVLAWAVSESV</sequence>
<feature type="domain" description="Major facilitator superfamily (MFS) profile" evidence="7">
    <location>
        <begin position="1"/>
        <end position="393"/>
    </location>
</feature>
<evidence type="ECO:0000256" key="1">
    <source>
        <dbReference type="ARBA" id="ARBA00004651"/>
    </source>
</evidence>
<evidence type="ECO:0000313" key="8">
    <source>
        <dbReference type="EMBL" id="MCQ4334667.1"/>
    </source>
</evidence>
<dbReference type="InterPro" id="IPR050189">
    <property type="entry name" value="MFS_Efflux_Transporters"/>
</dbReference>
<feature type="transmembrane region" description="Helical" evidence="6">
    <location>
        <begin position="171"/>
        <end position="191"/>
    </location>
</feature>
<evidence type="ECO:0000313" key="9">
    <source>
        <dbReference type="Proteomes" id="UP001139494"/>
    </source>
</evidence>
<evidence type="ECO:0000259" key="7">
    <source>
        <dbReference type="PROSITE" id="PS50850"/>
    </source>
</evidence>
<dbReference type="PROSITE" id="PS50850">
    <property type="entry name" value="MFS"/>
    <property type="match status" value="1"/>
</dbReference>
<feature type="transmembrane region" description="Helical" evidence="6">
    <location>
        <begin position="367"/>
        <end position="389"/>
    </location>
</feature>
<accession>A0A9R1CVF7</accession>
<proteinExistence type="predicted"/>
<feature type="transmembrane region" description="Helical" evidence="6">
    <location>
        <begin position="75"/>
        <end position="92"/>
    </location>
</feature>
<keyword evidence="5 6" id="KW-0472">Membrane</keyword>
<dbReference type="PANTHER" id="PTHR43124">
    <property type="entry name" value="PURINE EFFLUX PUMP PBUE"/>
    <property type="match status" value="1"/>
</dbReference>
<dbReference type="InterPro" id="IPR011701">
    <property type="entry name" value="MFS"/>
</dbReference>
<feature type="transmembrane region" description="Helical" evidence="6">
    <location>
        <begin position="137"/>
        <end position="159"/>
    </location>
</feature>
<feature type="transmembrane region" description="Helical" evidence="6">
    <location>
        <begin position="104"/>
        <end position="125"/>
    </location>
</feature>
<evidence type="ECO:0000256" key="3">
    <source>
        <dbReference type="ARBA" id="ARBA00022692"/>
    </source>
</evidence>
<protein>
    <submittedName>
        <fullName evidence="8">MFS transporter</fullName>
    </submittedName>
</protein>
<dbReference type="SUPFAM" id="SSF103473">
    <property type="entry name" value="MFS general substrate transporter"/>
    <property type="match status" value="1"/>
</dbReference>
<organism evidence="8 9">
    <name type="scientific">Natronomonas aquatica</name>
    <dbReference type="NCBI Taxonomy" id="2841590"/>
    <lineage>
        <taxon>Archaea</taxon>
        <taxon>Methanobacteriati</taxon>
        <taxon>Methanobacteriota</taxon>
        <taxon>Stenosarchaea group</taxon>
        <taxon>Halobacteria</taxon>
        <taxon>Halobacteriales</taxon>
        <taxon>Natronomonadaceae</taxon>
        <taxon>Natronomonas</taxon>
    </lineage>
</organism>
<feature type="transmembrane region" description="Helical" evidence="6">
    <location>
        <begin position="212"/>
        <end position="230"/>
    </location>
</feature>
<dbReference type="GO" id="GO:0005886">
    <property type="term" value="C:plasma membrane"/>
    <property type="evidence" value="ECO:0007669"/>
    <property type="project" value="UniProtKB-SubCell"/>
</dbReference>
<feature type="transmembrane region" description="Helical" evidence="6">
    <location>
        <begin position="242"/>
        <end position="262"/>
    </location>
</feature>
<dbReference type="PANTHER" id="PTHR43124:SF3">
    <property type="entry name" value="CHLORAMPHENICOL EFFLUX PUMP RV0191"/>
    <property type="match status" value="1"/>
</dbReference>
<keyword evidence="3 6" id="KW-0812">Transmembrane</keyword>
<comment type="caution">
    <text evidence="8">The sequence shown here is derived from an EMBL/GenBank/DDBJ whole genome shotgun (WGS) entry which is preliminary data.</text>
</comment>